<reference evidence="4" key="1">
    <citation type="journal article" date="2019" name="Sci. Rep.">
        <title>Draft genome of Tanacetum cinerariifolium, the natural source of mosquito coil.</title>
        <authorList>
            <person name="Yamashiro T."/>
            <person name="Shiraishi A."/>
            <person name="Satake H."/>
            <person name="Nakayama K."/>
        </authorList>
    </citation>
    <scope>NUCLEOTIDE SEQUENCE</scope>
</reference>
<dbReference type="EMBL" id="BKCJ011233546">
    <property type="protein sequence ID" value="GFD07751.1"/>
    <property type="molecule type" value="Genomic_DNA"/>
</dbReference>
<feature type="region of interest" description="Disordered" evidence="2">
    <location>
        <begin position="60"/>
        <end position="105"/>
    </location>
</feature>
<name>A0A699TES1_TANCI</name>
<feature type="non-terminal residue" evidence="4">
    <location>
        <position position="167"/>
    </location>
</feature>
<dbReference type="PROSITE" id="PS50158">
    <property type="entry name" value="ZF_CCHC"/>
    <property type="match status" value="1"/>
</dbReference>
<organism evidence="4">
    <name type="scientific">Tanacetum cinerariifolium</name>
    <name type="common">Dalmatian daisy</name>
    <name type="synonym">Chrysanthemum cinerariifolium</name>
    <dbReference type="NCBI Taxonomy" id="118510"/>
    <lineage>
        <taxon>Eukaryota</taxon>
        <taxon>Viridiplantae</taxon>
        <taxon>Streptophyta</taxon>
        <taxon>Embryophyta</taxon>
        <taxon>Tracheophyta</taxon>
        <taxon>Spermatophyta</taxon>
        <taxon>Magnoliopsida</taxon>
        <taxon>eudicotyledons</taxon>
        <taxon>Gunneridae</taxon>
        <taxon>Pentapetalae</taxon>
        <taxon>asterids</taxon>
        <taxon>campanulids</taxon>
        <taxon>Asterales</taxon>
        <taxon>Asteraceae</taxon>
        <taxon>Asteroideae</taxon>
        <taxon>Anthemideae</taxon>
        <taxon>Anthemidinae</taxon>
        <taxon>Tanacetum</taxon>
    </lineage>
</organism>
<accession>A0A699TES1</accession>
<dbReference type="SMART" id="SM00343">
    <property type="entry name" value="ZnF_C2HC"/>
    <property type="match status" value="1"/>
</dbReference>
<evidence type="ECO:0000259" key="3">
    <source>
        <dbReference type="PROSITE" id="PS50158"/>
    </source>
</evidence>
<dbReference type="Gene3D" id="4.10.60.10">
    <property type="entry name" value="Zinc finger, CCHC-type"/>
    <property type="match status" value="1"/>
</dbReference>
<dbReference type="SUPFAM" id="SSF57756">
    <property type="entry name" value="Retrovirus zinc finger-like domains"/>
    <property type="match status" value="1"/>
</dbReference>
<dbReference type="Pfam" id="PF00098">
    <property type="entry name" value="zf-CCHC"/>
    <property type="match status" value="1"/>
</dbReference>
<keyword evidence="1" id="KW-0863">Zinc-finger</keyword>
<dbReference type="AlphaFoldDB" id="A0A699TES1"/>
<proteinExistence type="predicted"/>
<dbReference type="PANTHER" id="PTHR47592">
    <property type="entry name" value="PBF68 PROTEIN"/>
    <property type="match status" value="1"/>
</dbReference>
<feature type="compositionally biased region" description="Basic and acidic residues" evidence="2">
    <location>
        <begin position="122"/>
        <end position="132"/>
    </location>
</feature>
<feature type="region of interest" description="Disordered" evidence="2">
    <location>
        <begin position="121"/>
        <end position="149"/>
    </location>
</feature>
<dbReference type="GO" id="GO:0003676">
    <property type="term" value="F:nucleic acid binding"/>
    <property type="evidence" value="ECO:0007669"/>
    <property type="project" value="InterPro"/>
</dbReference>
<protein>
    <submittedName>
        <fullName evidence="4">Zinc finger, CCHC-type</fullName>
    </submittedName>
</protein>
<feature type="compositionally biased region" description="Basic and acidic residues" evidence="2">
    <location>
        <begin position="60"/>
        <end position="70"/>
    </location>
</feature>
<feature type="domain" description="CCHC-type" evidence="3">
    <location>
        <begin position="113"/>
        <end position="128"/>
    </location>
</feature>
<evidence type="ECO:0000313" key="4">
    <source>
        <dbReference type="EMBL" id="GFD07751.1"/>
    </source>
</evidence>
<gene>
    <name evidence="4" type="ORF">Tci_879720</name>
</gene>
<feature type="non-terminal residue" evidence="4">
    <location>
        <position position="1"/>
    </location>
</feature>
<dbReference type="InterPro" id="IPR001878">
    <property type="entry name" value="Znf_CCHC"/>
</dbReference>
<dbReference type="InterPro" id="IPR036875">
    <property type="entry name" value="Znf_CCHC_sf"/>
</dbReference>
<keyword evidence="1" id="KW-0479">Metal-binding</keyword>
<dbReference type="GO" id="GO:0008270">
    <property type="term" value="F:zinc ion binding"/>
    <property type="evidence" value="ECO:0007669"/>
    <property type="project" value="UniProtKB-KW"/>
</dbReference>
<evidence type="ECO:0000256" key="2">
    <source>
        <dbReference type="SAM" id="MobiDB-lite"/>
    </source>
</evidence>
<dbReference type="PANTHER" id="PTHR47592:SF29">
    <property type="entry name" value="ZINC FINGER, CCHC-TYPE"/>
    <property type="match status" value="1"/>
</dbReference>
<evidence type="ECO:0000256" key="1">
    <source>
        <dbReference type="PROSITE-ProRule" id="PRU00047"/>
    </source>
</evidence>
<sequence length="167" mass="19113">GESVKDMTSKFDKLVKFEGQDFRRWQKKLHFLLTTLKVVYVLSTPSPEWHIRIEEGLRNQKLDNNPKEKNQIGSSSVNMVKGYGAKNSKNNKNKRKFNGGGDKSANKKSTLVCWKCNKPGHMKKDCRSRKSNDGASLKGYNDPEKQQGYNSDFMQNLVNVLHYVSVI</sequence>
<comment type="caution">
    <text evidence="4">The sequence shown here is derived from an EMBL/GenBank/DDBJ whole genome shotgun (WGS) entry which is preliminary data.</text>
</comment>
<keyword evidence="1" id="KW-0862">Zinc</keyword>